<dbReference type="GO" id="GO:0016020">
    <property type="term" value="C:membrane"/>
    <property type="evidence" value="ECO:0007669"/>
    <property type="project" value="UniProtKB-SubCell"/>
</dbReference>
<dbReference type="PIRSF" id="PIRSF006060">
    <property type="entry name" value="AA_transporter"/>
    <property type="match status" value="1"/>
</dbReference>
<dbReference type="Gene3D" id="1.20.1740.10">
    <property type="entry name" value="Amino acid/polyamine transporter I"/>
    <property type="match status" value="1"/>
</dbReference>
<dbReference type="RefSeq" id="WP_114561877.1">
    <property type="nucleotide sequence ID" value="NZ_CP031124.1"/>
</dbReference>
<evidence type="ECO:0000256" key="5">
    <source>
        <dbReference type="SAM" id="Phobius"/>
    </source>
</evidence>
<reference evidence="7" key="1">
    <citation type="submission" date="2018-07" db="EMBL/GenBank/DDBJ databases">
        <authorList>
            <person name="Kim H."/>
        </authorList>
    </citation>
    <scope>NUCLEOTIDE SEQUENCE [LARGE SCALE GENOMIC DNA]</scope>
    <source>
        <strain evidence="7">F02</strain>
    </source>
</reference>
<feature type="transmembrane region" description="Helical" evidence="5">
    <location>
        <begin position="70"/>
        <end position="91"/>
    </location>
</feature>
<dbReference type="Proteomes" id="UP000252182">
    <property type="component" value="Chromosome"/>
</dbReference>
<feature type="transmembrane region" description="Helical" evidence="5">
    <location>
        <begin position="329"/>
        <end position="350"/>
    </location>
</feature>
<dbReference type="PANTHER" id="PTHR43243">
    <property type="entry name" value="INNER MEMBRANE TRANSPORTER YGJI-RELATED"/>
    <property type="match status" value="1"/>
</dbReference>
<dbReference type="EMBL" id="CP031124">
    <property type="protein sequence ID" value="AXF84592.1"/>
    <property type="molecule type" value="Genomic_DNA"/>
</dbReference>
<name>A0A345D8A4_9BURK</name>
<dbReference type="PANTHER" id="PTHR43243:SF24">
    <property type="entry name" value="CATIONIC AMINO ACID TRANSPORT INTEGRAL MEMBRANE PROTEIN ROCE-RELATED"/>
    <property type="match status" value="1"/>
</dbReference>
<feature type="transmembrane region" description="Helical" evidence="5">
    <location>
        <begin position="376"/>
        <end position="395"/>
    </location>
</feature>
<feature type="transmembrane region" description="Helical" evidence="5">
    <location>
        <begin position="172"/>
        <end position="191"/>
    </location>
</feature>
<dbReference type="OrthoDB" id="9804700at2"/>
<dbReference type="Pfam" id="PF13520">
    <property type="entry name" value="AA_permease_2"/>
    <property type="match status" value="1"/>
</dbReference>
<dbReference type="InterPro" id="IPR002293">
    <property type="entry name" value="AA/rel_permease1"/>
</dbReference>
<keyword evidence="2 5" id="KW-0812">Transmembrane</keyword>
<accession>A0A345D8A4</accession>
<organism evidence="6 7">
    <name type="scientific">Ephemeroptericola cinctiostellae</name>
    <dbReference type="NCBI Taxonomy" id="2268024"/>
    <lineage>
        <taxon>Bacteria</taxon>
        <taxon>Pseudomonadati</taxon>
        <taxon>Pseudomonadota</taxon>
        <taxon>Betaproteobacteria</taxon>
        <taxon>Burkholderiales</taxon>
        <taxon>Burkholderiaceae</taxon>
        <taxon>Ephemeroptericola</taxon>
    </lineage>
</organism>
<feature type="transmembrane region" description="Helical" evidence="5">
    <location>
        <begin position="245"/>
        <end position="267"/>
    </location>
</feature>
<feature type="transmembrane region" description="Helical" evidence="5">
    <location>
        <begin position="461"/>
        <end position="480"/>
    </location>
</feature>
<dbReference type="KEGG" id="hyf:DTO96_100301"/>
<evidence type="ECO:0000256" key="2">
    <source>
        <dbReference type="ARBA" id="ARBA00022692"/>
    </source>
</evidence>
<protein>
    <submittedName>
        <fullName evidence="6">Putative amino acid permease YhdG</fullName>
    </submittedName>
</protein>
<feature type="transmembrane region" description="Helical" evidence="5">
    <location>
        <begin position="279"/>
        <end position="302"/>
    </location>
</feature>
<sequence>MSQTLLGRLMRTKSADAEAGHEGGHGGHGSGELNRSLGLFSLVMLGVGATIGTGIFFAMGEAVPKAGPAVIYSFLIAGLAAALTALCYAELASSIPASGSAYSYTYVTIGEFAAYIVGACLLLEYALAASATSIGWSEYLNNFLSHAFGWEIPENLRSPLIVSGENGNEMHWGNFNLPPMILVTMCCFLLLRGSKESATVNAIMVLIKIAILVFFSAVAFTAFSTEHFKPFNPYGLTGNGVEGKGVLAAAGTIFFSFIGLDTVATAGAEVKNPKRNVPLGIILALLIVVASYIAVAVAAMGAQPAAEFDGQEAGLSAILEKVTGQGWPALLLSAGAVISVFSVTLVTIYGQTRILFAISRDGLIPRSFRQVSPKTLAPVFNTIAVCIMVGLIGGFVDSGYLWDMVSMGTLVAFSLVSIGVIVMRYKAPNMPRGFKLPFGAWTIPLASVAVCVWIMSDLSKTTYTVFAIWISLAILGYFLYGIHHSKLANKGD</sequence>
<keyword evidence="3 5" id="KW-1133">Transmembrane helix</keyword>
<dbReference type="GO" id="GO:0015171">
    <property type="term" value="F:amino acid transmembrane transporter activity"/>
    <property type="evidence" value="ECO:0007669"/>
    <property type="project" value="TreeGrafter"/>
</dbReference>
<gene>
    <name evidence="6" type="primary">yhdG</name>
    <name evidence="6" type="ORF">DTO96_100301</name>
</gene>
<feature type="transmembrane region" description="Helical" evidence="5">
    <location>
        <begin position="112"/>
        <end position="136"/>
    </location>
</feature>
<evidence type="ECO:0000313" key="6">
    <source>
        <dbReference type="EMBL" id="AXF84592.1"/>
    </source>
</evidence>
<evidence type="ECO:0000313" key="7">
    <source>
        <dbReference type="Proteomes" id="UP000252182"/>
    </source>
</evidence>
<keyword evidence="7" id="KW-1185">Reference proteome</keyword>
<feature type="transmembrane region" description="Helical" evidence="5">
    <location>
        <begin position="434"/>
        <end position="455"/>
    </location>
</feature>
<evidence type="ECO:0000256" key="1">
    <source>
        <dbReference type="ARBA" id="ARBA00004141"/>
    </source>
</evidence>
<evidence type="ECO:0000256" key="3">
    <source>
        <dbReference type="ARBA" id="ARBA00022989"/>
    </source>
</evidence>
<dbReference type="AlphaFoldDB" id="A0A345D8A4"/>
<feature type="transmembrane region" description="Helical" evidence="5">
    <location>
        <begin position="401"/>
        <end position="422"/>
    </location>
</feature>
<comment type="subcellular location">
    <subcellularLocation>
        <location evidence="1">Membrane</location>
        <topology evidence="1">Multi-pass membrane protein</topology>
    </subcellularLocation>
</comment>
<feature type="transmembrane region" description="Helical" evidence="5">
    <location>
        <begin position="37"/>
        <end position="58"/>
    </location>
</feature>
<evidence type="ECO:0000256" key="4">
    <source>
        <dbReference type="ARBA" id="ARBA00023136"/>
    </source>
</evidence>
<keyword evidence="4 5" id="KW-0472">Membrane</keyword>
<proteinExistence type="predicted"/>
<feature type="transmembrane region" description="Helical" evidence="5">
    <location>
        <begin position="203"/>
        <end position="225"/>
    </location>
</feature>